<dbReference type="HOGENOM" id="CLU_003041_1_3_2"/>
<dbReference type="InterPro" id="IPR001650">
    <property type="entry name" value="Helicase_C-like"/>
</dbReference>
<dbReference type="Proteomes" id="UP000001400">
    <property type="component" value="Chromosome"/>
</dbReference>
<dbReference type="InterPro" id="IPR000629">
    <property type="entry name" value="RNA-helicase_DEAD-box_CS"/>
</dbReference>
<dbReference type="eggNOG" id="arCOG00558">
    <property type="taxonomic scope" value="Archaea"/>
</dbReference>
<reference evidence="5" key="1">
    <citation type="submission" date="2010-02" db="EMBL/GenBank/DDBJ databases">
        <title>Complete sequence of Aciduliprofundum boonei T469.</title>
        <authorList>
            <consortium name="US DOE Joint Genome Institute"/>
            <person name="Lucas S."/>
            <person name="Copeland A."/>
            <person name="Lapidus A."/>
            <person name="Cheng J.-F."/>
            <person name="Bruce D."/>
            <person name="Goodwin L."/>
            <person name="Pitluck S."/>
            <person name="Saunders E."/>
            <person name="Detter J.C."/>
            <person name="Han C."/>
            <person name="Tapia R."/>
            <person name="Land M."/>
            <person name="Hauser L."/>
            <person name="Kyrpides N."/>
            <person name="Mikhailova N."/>
            <person name="Flores G."/>
            <person name="Reysenbach A.-L."/>
            <person name="Woyke T."/>
        </authorList>
    </citation>
    <scope>NUCLEOTIDE SEQUENCE</scope>
    <source>
        <strain evidence="5">T469</strain>
    </source>
</reference>
<evidence type="ECO:0000259" key="4">
    <source>
        <dbReference type="PROSITE" id="PS51195"/>
    </source>
</evidence>
<keyword evidence="1" id="KW-0067">ATP-binding</keyword>
<evidence type="ECO:0000313" key="6">
    <source>
        <dbReference type="Proteomes" id="UP000001400"/>
    </source>
</evidence>
<dbReference type="GO" id="GO:0005829">
    <property type="term" value="C:cytosol"/>
    <property type="evidence" value="ECO:0007669"/>
    <property type="project" value="TreeGrafter"/>
</dbReference>
<evidence type="ECO:0000313" key="5">
    <source>
        <dbReference type="EMBL" id="ADD08312.1"/>
    </source>
</evidence>
<dbReference type="KEGG" id="abi:Aboo_0501"/>
<dbReference type="GeneID" id="8827446"/>
<dbReference type="GO" id="GO:0003676">
    <property type="term" value="F:nucleic acid binding"/>
    <property type="evidence" value="ECO:0007669"/>
    <property type="project" value="InterPro"/>
</dbReference>
<dbReference type="PROSITE" id="PS51194">
    <property type="entry name" value="HELICASE_CTER"/>
    <property type="match status" value="1"/>
</dbReference>
<dbReference type="GO" id="GO:0003724">
    <property type="term" value="F:RNA helicase activity"/>
    <property type="evidence" value="ECO:0007669"/>
    <property type="project" value="InterPro"/>
</dbReference>
<proteinExistence type="inferred from homology"/>
<dbReference type="SUPFAM" id="SSF52540">
    <property type="entry name" value="P-loop containing nucleoside triphosphate hydrolases"/>
    <property type="match status" value="1"/>
</dbReference>
<dbReference type="GO" id="GO:0005524">
    <property type="term" value="F:ATP binding"/>
    <property type="evidence" value="ECO:0007669"/>
    <property type="project" value="UniProtKB-KW"/>
</dbReference>
<dbReference type="GO" id="GO:0140097">
    <property type="term" value="F:catalytic activity, acting on DNA"/>
    <property type="evidence" value="ECO:0007669"/>
    <property type="project" value="UniProtKB-ARBA"/>
</dbReference>
<dbReference type="PANTHER" id="PTHR47959:SF1">
    <property type="entry name" value="ATP-DEPENDENT RNA HELICASE DBPA"/>
    <property type="match status" value="1"/>
</dbReference>
<dbReference type="STRING" id="439481.Aboo_0501"/>
<keyword evidence="1" id="KW-0547">Nucleotide-binding</keyword>
<feature type="domain" description="DEAD-box RNA helicase Q" evidence="4">
    <location>
        <begin position="4"/>
        <end position="32"/>
    </location>
</feature>
<dbReference type="OrthoDB" id="4631at2157"/>
<dbReference type="CDD" id="cd00268">
    <property type="entry name" value="DEADc"/>
    <property type="match status" value="1"/>
</dbReference>
<protein>
    <submittedName>
        <fullName evidence="5">DEAD/DEAH box helicase domain protein</fullName>
    </submittedName>
</protein>
<keyword evidence="1 5" id="KW-0347">Helicase</keyword>
<dbReference type="Pfam" id="PF00270">
    <property type="entry name" value="DEAD"/>
    <property type="match status" value="1"/>
</dbReference>
<sequence length="451" mass="51277">MENLKFEDMSISKGTKNALKEHNFVEPTEVQEKAIPLAIKGRDLIVQSKTGSGKTLAFLIPIFENLNSGLEAIVLVPTRELAQQVERVARSIGKAHGKRTVVIYGGAPMERQIAGLKGASMVIGTPGRVMDLMRRGYLNLNGIRFFVLDEADRMLDMGFIDDIKWILQKTPKDKQMMLFSATMPPEIISLARRYMKNPEKIILSEDEITAENVAQYYVEVGEINKIAKLSSLLISERGKYLIFCNTRRKTKNIAEILQKYGFKAFALHGDMRQATRTRTMDAFKQGKIDILVSTDVAARGIDVHGITHVVNYDVPLYPKDYVHRIGRTGRMDAHGKAITFVTREDKEYFRRIEDFIGKRIPKMEIKNVGKIKERTDYKEISDIFGMVKFNFELKNELSEWDLIKIANNVGIGENSIGNIILEGKRGSMKVHYRSAPKVKKMRVFKKLELAN</sequence>
<dbReference type="InterPro" id="IPR044742">
    <property type="entry name" value="DEAD/DEAH_RhlB"/>
</dbReference>
<dbReference type="SMART" id="SM00490">
    <property type="entry name" value="HELICc"/>
    <property type="match status" value="1"/>
</dbReference>
<dbReference type="InterPro" id="IPR014014">
    <property type="entry name" value="RNA_helicase_DEAD_Q_motif"/>
</dbReference>
<dbReference type="InterPro" id="IPR014001">
    <property type="entry name" value="Helicase_ATP-bd"/>
</dbReference>
<name>B5IA52_ACIB4</name>
<dbReference type="GO" id="GO:0016787">
    <property type="term" value="F:hydrolase activity"/>
    <property type="evidence" value="ECO:0007669"/>
    <property type="project" value="UniProtKB-KW"/>
</dbReference>
<evidence type="ECO:0000259" key="2">
    <source>
        <dbReference type="PROSITE" id="PS51192"/>
    </source>
</evidence>
<dbReference type="EMBL" id="CP001941">
    <property type="protein sequence ID" value="ADD08312.1"/>
    <property type="molecule type" value="Genomic_DNA"/>
</dbReference>
<dbReference type="AlphaFoldDB" id="B5IA52"/>
<dbReference type="SMART" id="SM00487">
    <property type="entry name" value="DEXDc"/>
    <property type="match status" value="1"/>
</dbReference>
<dbReference type="PROSITE" id="PS51192">
    <property type="entry name" value="HELICASE_ATP_BIND_1"/>
    <property type="match status" value="1"/>
</dbReference>
<dbReference type="Gene3D" id="3.40.50.300">
    <property type="entry name" value="P-loop containing nucleotide triphosphate hydrolases"/>
    <property type="match status" value="2"/>
</dbReference>
<organism evidence="5 6">
    <name type="scientific">Aciduliprofundum boonei (strain DSM 19572 / T469)</name>
    <dbReference type="NCBI Taxonomy" id="439481"/>
    <lineage>
        <taxon>Archaea</taxon>
        <taxon>Methanobacteriati</taxon>
        <taxon>Thermoplasmatota</taxon>
        <taxon>DHVE2 group</taxon>
        <taxon>Candidatus Aciduliprofundum</taxon>
    </lineage>
</organism>
<dbReference type="PANTHER" id="PTHR47959">
    <property type="entry name" value="ATP-DEPENDENT RNA HELICASE RHLE-RELATED"/>
    <property type="match status" value="1"/>
</dbReference>
<dbReference type="InterPro" id="IPR011545">
    <property type="entry name" value="DEAD/DEAH_box_helicase_dom"/>
</dbReference>
<dbReference type="RefSeq" id="WP_008081954.1">
    <property type="nucleotide sequence ID" value="NC_013926.1"/>
</dbReference>
<evidence type="ECO:0000256" key="1">
    <source>
        <dbReference type="RuleBase" id="RU000492"/>
    </source>
</evidence>
<dbReference type="InterPro" id="IPR027417">
    <property type="entry name" value="P-loop_NTPase"/>
</dbReference>
<dbReference type="PROSITE" id="PS00039">
    <property type="entry name" value="DEAD_ATP_HELICASE"/>
    <property type="match status" value="1"/>
</dbReference>
<keyword evidence="6" id="KW-1185">Reference proteome</keyword>
<keyword evidence="1" id="KW-0378">Hydrolase</keyword>
<feature type="domain" description="Helicase C-terminal" evidence="3">
    <location>
        <begin position="228"/>
        <end position="371"/>
    </location>
</feature>
<dbReference type="CDD" id="cd18787">
    <property type="entry name" value="SF2_C_DEAD"/>
    <property type="match status" value="1"/>
</dbReference>
<dbReference type="Pfam" id="PF00271">
    <property type="entry name" value="Helicase_C"/>
    <property type="match status" value="1"/>
</dbReference>
<accession>B5IA52</accession>
<evidence type="ECO:0000259" key="3">
    <source>
        <dbReference type="PROSITE" id="PS51194"/>
    </source>
</evidence>
<feature type="domain" description="Helicase ATP-binding" evidence="2">
    <location>
        <begin position="35"/>
        <end position="201"/>
    </location>
</feature>
<dbReference type="PROSITE" id="PS51195">
    <property type="entry name" value="Q_MOTIF"/>
    <property type="match status" value="1"/>
</dbReference>
<dbReference type="InterPro" id="IPR050079">
    <property type="entry name" value="DEAD_box_RNA_helicase"/>
</dbReference>
<comment type="similarity">
    <text evidence="1">Belongs to the DEAD box helicase family.</text>
</comment>
<gene>
    <name evidence="5" type="ordered locus">Aboo_0501</name>
</gene>